<feature type="transmembrane region" description="Helical" evidence="1">
    <location>
        <begin position="1098"/>
        <end position="1115"/>
    </location>
</feature>
<feature type="transmembrane region" description="Helical" evidence="1">
    <location>
        <begin position="784"/>
        <end position="801"/>
    </location>
</feature>
<keyword evidence="3" id="KW-1185">Reference proteome</keyword>
<reference evidence="2" key="1">
    <citation type="journal article" date="2014" name="Int. J. Syst. Evol. Microbiol.">
        <title>Complete genome sequence of Corynebacterium casei LMG S-19264T (=DSM 44701T), isolated from a smear-ripened cheese.</title>
        <authorList>
            <consortium name="US DOE Joint Genome Institute (JGI-PGF)"/>
            <person name="Walter F."/>
            <person name="Albersmeier A."/>
            <person name="Kalinowski J."/>
            <person name="Ruckert C."/>
        </authorList>
    </citation>
    <scope>NUCLEOTIDE SEQUENCE</scope>
    <source>
        <strain evidence="2">CGMCC 1.15454</strain>
    </source>
</reference>
<dbReference type="AlphaFoldDB" id="A0A9W5TYE5"/>
<protein>
    <recommendedName>
        <fullName evidence="4">DUF2157 domain-containing protein</fullName>
    </recommendedName>
</protein>
<feature type="transmembrane region" description="Helical" evidence="1">
    <location>
        <begin position="321"/>
        <end position="339"/>
    </location>
</feature>
<feature type="transmembrane region" description="Helical" evidence="1">
    <location>
        <begin position="1046"/>
        <end position="1065"/>
    </location>
</feature>
<evidence type="ECO:0000313" key="2">
    <source>
        <dbReference type="EMBL" id="GGB46191.1"/>
    </source>
</evidence>
<dbReference type="EMBL" id="BMJD01000019">
    <property type="protein sequence ID" value="GGB46191.1"/>
    <property type="molecule type" value="Genomic_DNA"/>
</dbReference>
<feature type="transmembrane region" description="Helical" evidence="1">
    <location>
        <begin position="401"/>
        <end position="417"/>
    </location>
</feature>
<gene>
    <name evidence="2" type="ORF">GCM10011409_24700</name>
</gene>
<feature type="transmembrane region" description="Helical" evidence="1">
    <location>
        <begin position="857"/>
        <end position="873"/>
    </location>
</feature>
<dbReference type="RefSeq" id="WP_088051645.1">
    <property type="nucleotide sequence ID" value="NZ_BMJD01000019.1"/>
</dbReference>
<feature type="transmembrane region" description="Helical" evidence="1">
    <location>
        <begin position="345"/>
        <end position="363"/>
    </location>
</feature>
<feature type="transmembrane region" description="Helical" evidence="1">
    <location>
        <begin position="569"/>
        <end position="590"/>
    </location>
</feature>
<reference evidence="2" key="2">
    <citation type="submission" date="2020-09" db="EMBL/GenBank/DDBJ databases">
        <authorList>
            <person name="Sun Q."/>
            <person name="Zhou Y."/>
        </authorList>
    </citation>
    <scope>NUCLEOTIDE SEQUENCE</scope>
    <source>
        <strain evidence="2">CGMCC 1.15454</strain>
    </source>
</reference>
<feature type="transmembrane region" description="Helical" evidence="1">
    <location>
        <begin position="122"/>
        <end position="141"/>
    </location>
</feature>
<feature type="transmembrane region" description="Helical" evidence="1">
    <location>
        <begin position="188"/>
        <end position="206"/>
    </location>
</feature>
<feature type="transmembrane region" description="Helical" evidence="1">
    <location>
        <begin position="624"/>
        <end position="641"/>
    </location>
</feature>
<feature type="transmembrane region" description="Helical" evidence="1">
    <location>
        <begin position="918"/>
        <end position="935"/>
    </location>
</feature>
<feature type="transmembrane region" description="Helical" evidence="1">
    <location>
        <begin position="270"/>
        <end position="290"/>
    </location>
</feature>
<feature type="transmembrane region" description="Helical" evidence="1">
    <location>
        <begin position="733"/>
        <end position="750"/>
    </location>
</feature>
<feature type="transmembrane region" description="Helical" evidence="1">
    <location>
        <begin position="757"/>
        <end position="778"/>
    </location>
</feature>
<comment type="caution">
    <text evidence="2">The sequence shown here is derived from an EMBL/GenBank/DDBJ whole genome shotgun (WGS) entry which is preliminary data.</text>
</comment>
<dbReference type="Proteomes" id="UP000621492">
    <property type="component" value="Unassembled WGS sequence"/>
</dbReference>
<feature type="transmembrane region" description="Helical" evidence="1">
    <location>
        <begin position="95"/>
        <end position="116"/>
    </location>
</feature>
<evidence type="ECO:0000256" key="1">
    <source>
        <dbReference type="SAM" id="Phobius"/>
    </source>
</evidence>
<feature type="transmembrane region" description="Helical" evidence="1">
    <location>
        <begin position="969"/>
        <end position="987"/>
    </location>
</feature>
<organism evidence="2 3">
    <name type="scientific">Lentibacillus populi</name>
    <dbReference type="NCBI Taxonomy" id="1827502"/>
    <lineage>
        <taxon>Bacteria</taxon>
        <taxon>Bacillati</taxon>
        <taxon>Bacillota</taxon>
        <taxon>Bacilli</taxon>
        <taxon>Bacillales</taxon>
        <taxon>Bacillaceae</taxon>
        <taxon>Lentibacillus</taxon>
    </lineage>
</organism>
<feature type="transmembrane region" description="Helical" evidence="1">
    <location>
        <begin position="678"/>
        <end position="697"/>
    </location>
</feature>
<evidence type="ECO:0000313" key="3">
    <source>
        <dbReference type="Proteomes" id="UP000621492"/>
    </source>
</evidence>
<keyword evidence="1" id="KW-0812">Transmembrane</keyword>
<feature type="transmembrane region" description="Helical" evidence="1">
    <location>
        <begin position="296"/>
        <end position="314"/>
    </location>
</feature>
<feature type="transmembrane region" description="Helical" evidence="1">
    <location>
        <begin position="1022"/>
        <end position="1040"/>
    </location>
</feature>
<feature type="transmembrane region" description="Helical" evidence="1">
    <location>
        <begin position="810"/>
        <end position="827"/>
    </location>
</feature>
<feature type="transmembrane region" description="Helical" evidence="1">
    <location>
        <begin position="370"/>
        <end position="389"/>
    </location>
</feature>
<proteinExistence type="predicted"/>
<feature type="transmembrane region" description="Helical" evidence="1">
    <location>
        <begin position="538"/>
        <end position="557"/>
    </location>
</feature>
<feature type="transmembrane region" description="Helical" evidence="1">
    <location>
        <begin position="833"/>
        <end position="850"/>
    </location>
</feature>
<feature type="transmembrane region" description="Helical" evidence="1">
    <location>
        <begin position="240"/>
        <end position="258"/>
    </location>
</feature>
<keyword evidence="1" id="KW-0472">Membrane</keyword>
<feature type="transmembrane region" description="Helical" evidence="1">
    <location>
        <begin position="648"/>
        <end position="672"/>
    </location>
</feature>
<feature type="transmembrane region" description="Helical" evidence="1">
    <location>
        <begin position="424"/>
        <end position="442"/>
    </location>
</feature>
<feature type="transmembrane region" description="Helical" evidence="1">
    <location>
        <begin position="153"/>
        <end position="176"/>
    </location>
</feature>
<keyword evidence="1" id="KW-1133">Transmembrane helix</keyword>
<feature type="transmembrane region" description="Helical" evidence="1">
    <location>
        <begin position="485"/>
        <end position="503"/>
    </location>
</feature>
<evidence type="ECO:0008006" key="4">
    <source>
        <dbReference type="Google" id="ProtNLM"/>
    </source>
</evidence>
<name>A0A9W5TYE5_9BACI</name>
<accession>A0A9W5TYE5</accession>
<feature type="transmembrane region" description="Helical" evidence="1">
    <location>
        <begin position="1072"/>
        <end position="1092"/>
    </location>
</feature>
<feature type="transmembrane region" description="Helical" evidence="1">
    <location>
        <begin position="885"/>
        <end position="906"/>
    </location>
</feature>
<feature type="transmembrane region" description="Helical" evidence="1">
    <location>
        <begin position="709"/>
        <end position="727"/>
    </location>
</feature>
<feature type="transmembrane region" description="Helical" evidence="1">
    <location>
        <begin position="454"/>
        <end position="473"/>
    </location>
</feature>
<sequence>MDHIKNSSRQQIVKEELKQLEEAQYISPELYTQVVEAHNQYYADLEAREAETFAEMQEAELFDTDVPLEKLPEKEPVIEKKVLSPQEIRERNITWSLNLGVVLLLIGGLVLATSTWETLANWMKSGLIALVSLLFFGLALFTMRILKIKKTAFAFHVLGGLFLPITILSVGFFELLGPYFSFIGEGRYLFGAAGSVVILPIYLLLAKKLVSRLFVWFSYVTVTVFTGFLLAALYLPVDGFYLGIMLFNALLIVLYKRLKDNQRIQLFIKEFVLYIQFNLVFSTLLMLVFYNHEVVYGFNLLLTAILYFAMVYVTKHKEYHFVFSAMLVYGAYQLIEYSILHVVGAIVYALLGFVFLAIPRFIADDHSLKISFRYTSAVVSACAFVYISFEGIMMRMHEPSLVMLLAYVLIALNFTFLSNMPKQILFAYLSPVFLMSALYEVVLFGQDWFGYEGLILPLFLMGLIIYIVFGCLMKMSFFQTIKESTRDVGGVIMLLCVLVDYLLMNWWQVGIMLLLVSMTALTMERFEKRAVFTEGDSPSWVHALSLGLAVMMFYAAIENQVTIEHYTGPLQAESFVLAGIVVLLASFVWWQLKRKPYEEHSFYTANGFYLLGMVLTVTLDFDAVIRAVIMLGGAVMAYLLYRKTNSTSVSYVVSGISLTFYIAVLFAIHSQMDIQSDLFNSLQFVIGAVLLLIVGYMARKYDSNLTNSFWWAGHSFLPFALLASFLLFEEKTVWAFFVATVVYGLSLRLAKAEWMILSFLYAGFSTFWIGLSLLFVLLDLDEHIHYAGLLTSIMIAIGWYFSKGAWTRRIAFYVIPFSVFGIFVFTLVRDFDITLFLVTVLYAMLTLFMMHKEKWDIFNVVPLILVYYVLWIYEDAFLSPDYSMLVRLVVFAGVLMVVGLLSYPVIYQEQKDKEIPYMIDWYSIIGLIALCNLYMVTTEMLWTKLLPGLLISLYLLLQRKRIPSVPVKWVIFAACAYLLQPYYVLLGNIRLPNLIERELYVLPWVVVVIFLKKVADREYKTVVNYIQWAVLVIVSLLLIQDALASSTIYDALIMGVLSLASMLGGMAYQRKAFFFVGAGVLLLNVFLQTRPYWGNLPWWAYLLIAGSILIAVASYNEWHKQKTADGKETLASIFYKKVIQRIKRWE</sequence>
<feature type="transmembrane region" description="Helical" evidence="1">
    <location>
        <begin position="213"/>
        <end position="234"/>
    </location>
</feature>